<protein>
    <recommendedName>
        <fullName evidence="1">Methyltransferase type 11 domain-containing protein</fullName>
    </recommendedName>
</protein>
<dbReference type="InterPro" id="IPR029063">
    <property type="entry name" value="SAM-dependent_MTases_sf"/>
</dbReference>
<proteinExistence type="predicted"/>
<comment type="caution">
    <text evidence="2">The sequence shown here is derived from an EMBL/GenBank/DDBJ whole genome shotgun (WGS) entry which is preliminary data.</text>
</comment>
<dbReference type="AlphaFoldDB" id="X1RTD0"/>
<evidence type="ECO:0000259" key="1">
    <source>
        <dbReference type="Pfam" id="PF08241"/>
    </source>
</evidence>
<gene>
    <name evidence="2" type="ORF">S12H4_06535</name>
</gene>
<dbReference type="Pfam" id="PF08241">
    <property type="entry name" value="Methyltransf_11"/>
    <property type="match status" value="1"/>
</dbReference>
<feature type="domain" description="Methyltransferase type 11" evidence="1">
    <location>
        <begin position="49"/>
        <end position="134"/>
    </location>
</feature>
<organism evidence="2">
    <name type="scientific">marine sediment metagenome</name>
    <dbReference type="NCBI Taxonomy" id="412755"/>
    <lineage>
        <taxon>unclassified sequences</taxon>
        <taxon>metagenomes</taxon>
        <taxon>ecological metagenomes</taxon>
    </lineage>
</organism>
<reference evidence="2" key="1">
    <citation type="journal article" date="2014" name="Front. Microbiol.">
        <title>High frequency of phylogenetically diverse reductive dehalogenase-homologous genes in deep subseafloor sedimentary metagenomes.</title>
        <authorList>
            <person name="Kawai M."/>
            <person name="Futagami T."/>
            <person name="Toyoda A."/>
            <person name="Takaki Y."/>
            <person name="Nishi S."/>
            <person name="Hori S."/>
            <person name="Arai W."/>
            <person name="Tsubouchi T."/>
            <person name="Morono Y."/>
            <person name="Uchiyama I."/>
            <person name="Ito T."/>
            <person name="Fujiyama A."/>
            <person name="Inagaki F."/>
            <person name="Takami H."/>
        </authorList>
    </citation>
    <scope>NUCLEOTIDE SEQUENCE</scope>
    <source>
        <strain evidence="2">Expedition CK06-06</strain>
    </source>
</reference>
<dbReference type="SUPFAM" id="SSF53335">
    <property type="entry name" value="S-adenosyl-L-methionine-dependent methyltransferases"/>
    <property type="match status" value="1"/>
</dbReference>
<dbReference type="InterPro" id="IPR013216">
    <property type="entry name" value="Methyltransf_11"/>
</dbReference>
<name>X1RTD0_9ZZZZ</name>
<dbReference type="Gene3D" id="3.40.50.150">
    <property type="entry name" value="Vaccinia Virus protein VP39"/>
    <property type="match status" value="1"/>
</dbReference>
<accession>X1RTD0</accession>
<dbReference type="GO" id="GO:0008757">
    <property type="term" value="F:S-adenosylmethionine-dependent methyltransferase activity"/>
    <property type="evidence" value="ECO:0007669"/>
    <property type="project" value="InterPro"/>
</dbReference>
<sequence>MSLKEFYDHHKNFSARNRSEYDISPGIRCKFDLLIKIIGNSRTFKNAIDLGCSGNSLLYILENVQNKSYYDISTIPLKRYSEQNPLCGDIEKLPYKNNTFDLVLALDVLEHVKNDDLAISEIKRILTQGGFAVITVPHRMKYYSKQDKIIGHYRRYEIEQVLGLFQRYNFKYLKHFGVYGILMKISLLQSINPKKTEKDLTNLRNNYRSNLIFRKIWNLFVKISSTLMKIDAKYYSPKRMMNMAFIFLKL</sequence>
<dbReference type="EMBL" id="BARW01002307">
    <property type="protein sequence ID" value="GAI70221.1"/>
    <property type="molecule type" value="Genomic_DNA"/>
</dbReference>
<evidence type="ECO:0000313" key="2">
    <source>
        <dbReference type="EMBL" id="GAI70221.1"/>
    </source>
</evidence>